<protein>
    <submittedName>
        <fullName evidence="2">Glycosyltransferase family 2 protein</fullName>
    </submittedName>
</protein>
<evidence type="ECO:0000313" key="3">
    <source>
        <dbReference type="Proteomes" id="UP000825051"/>
    </source>
</evidence>
<dbReference type="Gene3D" id="3.90.550.10">
    <property type="entry name" value="Spore Coat Polysaccharide Biosynthesis Protein SpsA, Chain A"/>
    <property type="match status" value="1"/>
</dbReference>
<dbReference type="CDD" id="cd00761">
    <property type="entry name" value="Glyco_tranf_GTA_type"/>
    <property type="match status" value="1"/>
</dbReference>
<dbReference type="KEGG" id="ole:K0B96_07770"/>
<dbReference type="InterPro" id="IPR029044">
    <property type="entry name" value="Nucleotide-diphossugar_trans"/>
</dbReference>
<dbReference type="PANTHER" id="PTHR43685">
    <property type="entry name" value="GLYCOSYLTRANSFERASE"/>
    <property type="match status" value="1"/>
</dbReference>
<keyword evidence="3" id="KW-1185">Reference proteome</keyword>
<dbReference type="Pfam" id="PF00535">
    <property type="entry name" value="Glycos_transf_2"/>
    <property type="match status" value="1"/>
</dbReference>
<gene>
    <name evidence="2" type="ORF">K0B96_07770</name>
</gene>
<accession>A0A8F9TZ16</accession>
<proteinExistence type="predicted"/>
<dbReference type="InterPro" id="IPR001173">
    <property type="entry name" value="Glyco_trans_2-like"/>
</dbReference>
<reference evidence="2" key="1">
    <citation type="submission" date="2021-08" db="EMBL/GenBank/DDBJ databases">
        <title>Genome of a novel bacterium of the phylum Verrucomicrobia, Oleiharenicola sp. KSB-15.</title>
        <authorList>
            <person name="Chung J.-H."/>
            <person name="Ahn J.-H."/>
            <person name="Yoon Y."/>
            <person name="Kim D.-Y."/>
            <person name="An S.-H."/>
            <person name="Park I."/>
            <person name="Yeon J."/>
        </authorList>
    </citation>
    <scope>NUCLEOTIDE SEQUENCE</scope>
    <source>
        <strain evidence="2">KSB-15</strain>
    </source>
</reference>
<name>A0A8F9TZ16_9BACT</name>
<evidence type="ECO:0000259" key="1">
    <source>
        <dbReference type="Pfam" id="PF00535"/>
    </source>
</evidence>
<dbReference type="PANTHER" id="PTHR43685:SF2">
    <property type="entry name" value="GLYCOSYLTRANSFERASE 2-LIKE DOMAIN-CONTAINING PROTEIN"/>
    <property type="match status" value="1"/>
</dbReference>
<sequence length="305" mass="33649">MTAAPQITLLVPCYNAARFLPRLMESVRGLTRPFDAILCYDDGSRDDTVAVARSLGLEIITGQPNAGVAHARNQLAAAARTEWIHFHDADDLICSSFLERLAPACDAQHDVVSCDADWVDEIARNLMVPWRYDPAALASTPLPHLLRNSMGLNNSIIRRSAWTAVGGCDESLQMWEDADVHIRLARNGARFHHVSEVLTISLRHADSFSHDHRRSWGCRVDALERYALAPGAGDIAPALVHESEHAASALALLGDRPTAERALALCRRLGARPPTTRNPLLKLLKPFVPAYSLLRLQATRRRRSA</sequence>
<dbReference type="AlphaFoldDB" id="A0A8F9TZ16"/>
<dbReference type="Proteomes" id="UP000825051">
    <property type="component" value="Chromosome"/>
</dbReference>
<feature type="domain" description="Glycosyltransferase 2-like" evidence="1">
    <location>
        <begin position="9"/>
        <end position="131"/>
    </location>
</feature>
<dbReference type="RefSeq" id="WP_220165762.1">
    <property type="nucleotide sequence ID" value="NZ_CP080507.1"/>
</dbReference>
<dbReference type="EMBL" id="CP080507">
    <property type="protein sequence ID" value="QYM80494.1"/>
    <property type="molecule type" value="Genomic_DNA"/>
</dbReference>
<dbReference type="InterPro" id="IPR050834">
    <property type="entry name" value="Glycosyltransf_2"/>
</dbReference>
<evidence type="ECO:0000313" key="2">
    <source>
        <dbReference type="EMBL" id="QYM80494.1"/>
    </source>
</evidence>
<dbReference type="SUPFAM" id="SSF53448">
    <property type="entry name" value="Nucleotide-diphospho-sugar transferases"/>
    <property type="match status" value="1"/>
</dbReference>
<organism evidence="2 3">
    <name type="scientific">Horticoccus luteus</name>
    <dbReference type="NCBI Taxonomy" id="2862869"/>
    <lineage>
        <taxon>Bacteria</taxon>
        <taxon>Pseudomonadati</taxon>
        <taxon>Verrucomicrobiota</taxon>
        <taxon>Opitutia</taxon>
        <taxon>Opitutales</taxon>
        <taxon>Opitutaceae</taxon>
        <taxon>Horticoccus</taxon>
    </lineage>
</organism>